<name>A0A7J6R9J3_PEROL</name>
<reference evidence="2 3" key="1">
    <citation type="submission" date="2020-04" db="EMBL/GenBank/DDBJ databases">
        <title>Perkinsus olseni comparative genomics.</title>
        <authorList>
            <person name="Bogema D.R."/>
        </authorList>
    </citation>
    <scope>NUCLEOTIDE SEQUENCE [LARGE SCALE GENOMIC DNA]</scope>
    <source>
        <strain evidence="2">ATCC PRA-205</strain>
    </source>
</reference>
<sequence>MSEWPFAVGFMPGQAESGEPPPGRRYGRGRVYTKFVRANLEGMSFRISITSLSLFARQAGCVRSHQSRAVVQSENGKASMVSPDRIAPSIALIQPVLPPSPKLTIMSLSSVSVGGHQPFWADAPTTRCSAGSRKPSSLHAGSKTSALGTVTVPVEALLKRITGSHHAHGDRGPVPCLGDVRPSSGRTVGSCRMSVHARASELVKIVYDAKDGAYYLQLDVEVDMPTASLGEEILAHVKPTSSSPTRDNFDEVPISQIRELGHSGTAVWQSYKSWNKWHKTKHRAVFFVQAIKTTSLGLPLDGPRKATTEEADATGTFMNGLNANAPEFTPCSSAPSPPSDSGGAVNRGSLDDGHALEIGSCLLPSEVAALLSDDCLHEEAFDSDLSCSPIGHPAHHGQDYHDGWRASALVRSAAKDPWMPSTMDRVRCRLTSAAESSTTSSSIAPANESPSRATDMW</sequence>
<dbReference type="AlphaFoldDB" id="A0A7J6R9J3"/>
<feature type="region of interest" description="Disordered" evidence="1">
    <location>
        <begin position="324"/>
        <end position="348"/>
    </location>
</feature>
<gene>
    <name evidence="2" type="ORF">FOZ62_010863</name>
</gene>
<dbReference type="EMBL" id="JABANM010023758">
    <property type="protein sequence ID" value="KAF4717358.1"/>
    <property type="molecule type" value="Genomic_DNA"/>
</dbReference>
<accession>A0A7J6R9J3</accession>
<feature type="region of interest" description="Disordered" evidence="1">
    <location>
        <begin position="431"/>
        <end position="457"/>
    </location>
</feature>
<evidence type="ECO:0000313" key="2">
    <source>
        <dbReference type="EMBL" id="KAF4717358.1"/>
    </source>
</evidence>
<comment type="caution">
    <text evidence="2">The sequence shown here is derived from an EMBL/GenBank/DDBJ whole genome shotgun (WGS) entry which is preliminary data.</text>
</comment>
<evidence type="ECO:0000256" key="1">
    <source>
        <dbReference type="SAM" id="MobiDB-lite"/>
    </source>
</evidence>
<feature type="compositionally biased region" description="Low complexity" evidence="1">
    <location>
        <begin position="431"/>
        <end position="444"/>
    </location>
</feature>
<evidence type="ECO:0000313" key="3">
    <source>
        <dbReference type="Proteomes" id="UP000574390"/>
    </source>
</evidence>
<dbReference type="Proteomes" id="UP000574390">
    <property type="component" value="Unassembled WGS sequence"/>
</dbReference>
<protein>
    <submittedName>
        <fullName evidence="2">Uncharacterized protein</fullName>
    </submittedName>
</protein>
<organism evidence="2 3">
    <name type="scientific">Perkinsus olseni</name>
    <name type="common">Perkinsus atlanticus</name>
    <dbReference type="NCBI Taxonomy" id="32597"/>
    <lineage>
        <taxon>Eukaryota</taxon>
        <taxon>Sar</taxon>
        <taxon>Alveolata</taxon>
        <taxon>Perkinsozoa</taxon>
        <taxon>Perkinsea</taxon>
        <taxon>Perkinsida</taxon>
        <taxon>Perkinsidae</taxon>
        <taxon>Perkinsus</taxon>
    </lineage>
</organism>
<proteinExistence type="predicted"/>
<feature type="compositionally biased region" description="Polar residues" evidence="1">
    <location>
        <begin position="448"/>
        <end position="457"/>
    </location>
</feature>